<gene>
    <name evidence="6" type="primary">nadK</name>
    <name evidence="7" type="ORF">DMI76_05695</name>
</gene>
<evidence type="ECO:0000256" key="1">
    <source>
        <dbReference type="ARBA" id="ARBA00022679"/>
    </source>
</evidence>
<feature type="binding site" evidence="6">
    <location>
        <begin position="73"/>
        <end position="74"/>
    </location>
    <ligand>
        <name>NAD(+)</name>
        <dbReference type="ChEBI" id="CHEBI:57540"/>
    </ligand>
</feature>
<keyword evidence="6" id="KW-0067">ATP-binding</keyword>
<comment type="similarity">
    <text evidence="6">Belongs to the NAD kinase family.</text>
</comment>
<dbReference type="Gene3D" id="3.40.50.10330">
    <property type="entry name" value="Probable inorganic polyphosphate/atp-NAD kinase, domain 1"/>
    <property type="match status" value="1"/>
</dbReference>
<feature type="binding site" evidence="6">
    <location>
        <position position="160"/>
    </location>
    <ligand>
        <name>NAD(+)</name>
        <dbReference type="ChEBI" id="CHEBI:57540"/>
    </ligand>
</feature>
<feature type="binding site" evidence="6">
    <location>
        <position position="179"/>
    </location>
    <ligand>
        <name>NAD(+)</name>
        <dbReference type="ChEBI" id="CHEBI:57540"/>
    </ligand>
</feature>
<evidence type="ECO:0000256" key="3">
    <source>
        <dbReference type="ARBA" id="ARBA00022857"/>
    </source>
</evidence>
<sequence>MSGAGKCSMLARMNPSKVIGLVALAEKPGLGEALRIMRRELSRHGLGSCVIETPDALEQAIVRCSMLVTFGGDGTMLTVSSLAAAHHVPLAGVNLGRLGFMTTCSVQELPLLAYALQEGSFLTDERSMLEVVRMGVDGIAVPPRKLALNEVSLIRAQSGKMVDLDAEIDGELLNRYHADGVLVSTPTGSTAYSLSAGGPLVWPMSRVVCVTPICPHSLTNRSVVLPDTMTIRLRPRERRGRFDSMVYSLDGRSAYPIEVGESLVIRKAPETLSLVHLRKQNFGALLRAKLRWQGAEIPTDDE</sequence>
<dbReference type="GO" id="GO:0005524">
    <property type="term" value="F:ATP binding"/>
    <property type="evidence" value="ECO:0007669"/>
    <property type="project" value="UniProtKB-KW"/>
</dbReference>
<keyword evidence="4 6" id="KW-0520">NAD</keyword>
<dbReference type="Pfam" id="PF20143">
    <property type="entry name" value="NAD_kinase_C"/>
    <property type="match status" value="1"/>
</dbReference>
<organism evidence="7 8">
    <name type="scientific">Akkermansia massiliensis</name>
    <dbReference type="NCBI Taxonomy" id="2927224"/>
    <lineage>
        <taxon>Bacteria</taxon>
        <taxon>Pseudomonadati</taxon>
        <taxon>Verrucomicrobiota</taxon>
        <taxon>Verrucomicrobiia</taxon>
        <taxon>Verrucomicrobiales</taxon>
        <taxon>Akkermansiaceae</taxon>
        <taxon>Akkermansia</taxon>
    </lineage>
</organism>
<dbReference type="GO" id="GO:0046872">
    <property type="term" value="F:metal ion binding"/>
    <property type="evidence" value="ECO:0007669"/>
    <property type="project" value="UniProtKB-UniRule"/>
</dbReference>
<dbReference type="InterPro" id="IPR017437">
    <property type="entry name" value="ATP-NAD_kinase_PpnK-typ_C"/>
</dbReference>
<dbReference type="PANTHER" id="PTHR20275">
    <property type="entry name" value="NAD KINASE"/>
    <property type="match status" value="1"/>
</dbReference>
<dbReference type="HAMAP" id="MF_00361">
    <property type="entry name" value="NAD_kinase"/>
    <property type="match status" value="1"/>
</dbReference>
<comment type="function">
    <text evidence="6">Involved in the regulation of the intracellular balance of NAD and NADP, and is a key enzyme in the biosynthesis of NADP. Catalyzes specifically the phosphorylation on 2'-hydroxyl of the adenosine moiety of NAD to yield NADP.</text>
</comment>
<evidence type="ECO:0000256" key="6">
    <source>
        <dbReference type="HAMAP-Rule" id="MF_00361"/>
    </source>
</evidence>
<dbReference type="EC" id="2.7.1.23" evidence="6"/>
<feature type="binding site" evidence="6">
    <location>
        <begin position="149"/>
        <end position="150"/>
    </location>
    <ligand>
        <name>NAD(+)</name>
        <dbReference type="ChEBI" id="CHEBI:57540"/>
    </ligand>
</feature>
<proteinExistence type="inferred from homology"/>
<accession>A0AAE6TB16</accession>
<dbReference type="InterPro" id="IPR002504">
    <property type="entry name" value="NADK"/>
</dbReference>
<comment type="catalytic activity">
    <reaction evidence="5 6">
        <text>NAD(+) + ATP = ADP + NADP(+) + H(+)</text>
        <dbReference type="Rhea" id="RHEA:18629"/>
        <dbReference type="ChEBI" id="CHEBI:15378"/>
        <dbReference type="ChEBI" id="CHEBI:30616"/>
        <dbReference type="ChEBI" id="CHEBI:57540"/>
        <dbReference type="ChEBI" id="CHEBI:58349"/>
        <dbReference type="ChEBI" id="CHEBI:456216"/>
        <dbReference type="EC" id="2.7.1.23"/>
    </reaction>
</comment>
<comment type="caution">
    <text evidence="6">Lacks conserved residue(s) required for the propagation of feature annotation.</text>
</comment>
<dbReference type="GO" id="GO:0003951">
    <property type="term" value="F:NAD+ kinase activity"/>
    <property type="evidence" value="ECO:0007669"/>
    <property type="project" value="UniProtKB-UniRule"/>
</dbReference>
<evidence type="ECO:0000256" key="5">
    <source>
        <dbReference type="ARBA" id="ARBA00047925"/>
    </source>
</evidence>
<keyword evidence="1 6" id="KW-0808">Transferase</keyword>
<comment type="cofactor">
    <cofactor evidence="6">
        <name>a divalent metal cation</name>
        <dbReference type="ChEBI" id="CHEBI:60240"/>
    </cofactor>
</comment>
<keyword evidence="3 6" id="KW-0521">NADP</keyword>
<dbReference type="EMBL" id="CP029701">
    <property type="protein sequence ID" value="QHV62885.1"/>
    <property type="molecule type" value="Genomic_DNA"/>
</dbReference>
<dbReference type="GO" id="GO:0051287">
    <property type="term" value="F:NAD binding"/>
    <property type="evidence" value="ECO:0007669"/>
    <property type="project" value="UniProtKB-ARBA"/>
</dbReference>
<feature type="binding site" evidence="6">
    <location>
        <position position="177"/>
    </location>
    <ligand>
        <name>NAD(+)</name>
        <dbReference type="ChEBI" id="CHEBI:57540"/>
    </ligand>
</feature>
<dbReference type="InterPro" id="IPR016064">
    <property type="entry name" value="NAD/diacylglycerol_kinase_sf"/>
</dbReference>
<keyword evidence="6" id="KW-0547">Nucleotide-binding</keyword>
<dbReference type="InterPro" id="IPR017438">
    <property type="entry name" value="ATP-NAD_kinase_N"/>
</dbReference>
<dbReference type="GO" id="GO:0006741">
    <property type="term" value="P:NADP+ biosynthetic process"/>
    <property type="evidence" value="ECO:0007669"/>
    <property type="project" value="UniProtKB-UniRule"/>
</dbReference>
<feature type="binding site" evidence="6">
    <location>
        <begin position="190"/>
        <end position="195"/>
    </location>
    <ligand>
        <name>NAD(+)</name>
        <dbReference type="ChEBI" id="CHEBI:57540"/>
    </ligand>
</feature>
<name>A0AAE6TB16_9BACT</name>
<evidence type="ECO:0000313" key="8">
    <source>
        <dbReference type="Proteomes" id="UP000642553"/>
    </source>
</evidence>
<feature type="active site" description="Proton acceptor" evidence="6">
    <location>
        <position position="73"/>
    </location>
</feature>
<dbReference type="AlphaFoldDB" id="A0AAE6TB16"/>
<keyword evidence="2 6" id="KW-0418">Kinase</keyword>
<dbReference type="Pfam" id="PF01513">
    <property type="entry name" value="NAD_kinase"/>
    <property type="match status" value="1"/>
</dbReference>
<dbReference type="Proteomes" id="UP000642553">
    <property type="component" value="Chromosome"/>
</dbReference>
<reference evidence="7" key="1">
    <citation type="submission" date="2018-05" db="EMBL/GenBank/DDBJ databases">
        <title>Complete genome sequnece of Akkermansia muciniphila EB-AMDK-40.</title>
        <authorList>
            <person name="Nam Y.-D."/>
            <person name="Chung W.-H."/>
            <person name="Park Y.S."/>
            <person name="Kang J."/>
        </authorList>
    </citation>
    <scope>NUCLEOTIDE SEQUENCE</scope>
    <source>
        <strain evidence="7">EB-AMDK-40</strain>
    </source>
</reference>
<evidence type="ECO:0000256" key="2">
    <source>
        <dbReference type="ARBA" id="ARBA00022777"/>
    </source>
</evidence>
<dbReference type="SUPFAM" id="SSF111331">
    <property type="entry name" value="NAD kinase/diacylglycerol kinase-like"/>
    <property type="match status" value="1"/>
</dbReference>
<dbReference type="GO" id="GO:0005737">
    <property type="term" value="C:cytoplasm"/>
    <property type="evidence" value="ECO:0007669"/>
    <property type="project" value="UniProtKB-SubCell"/>
</dbReference>
<comment type="subcellular location">
    <subcellularLocation>
        <location evidence="6">Cytoplasm</location>
    </subcellularLocation>
</comment>
<dbReference type="PANTHER" id="PTHR20275:SF0">
    <property type="entry name" value="NAD KINASE"/>
    <property type="match status" value="1"/>
</dbReference>
<evidence type="ECO:0000313" key="7">
    <source>
        <dbReference type="EMBL" id="QHV62885.1"/>
    </source>
</evidence>
<dbReference type="GO" id="GO:0019674">
    <property type="term" value="P:NAD+ metabolic process"/>
    <property type="evidence" value="ECO:0007669"/>
    <property type="project" value="InterPro"/>
</dbReference>
<keyword evidence="6" id="KW-0963">Cytoplasm</keyword>
<dbReference type="Gene3D" id="2.60.200.30">
    <property type="entry name" value="Probable inorganic polyphosphate/atp-NAD kinase, domain 2"/>
    <property type="match status" value="1"/>
</dbReference>
<protein>
    <recommendedName>
        <fullName evidence="6">NAD kinase</fullName>
        <ecNumber evidence="6">2.7.1.23</ecNumber>
    </recommendedName>
    <alternativeName>
        <fullName evidence="6">ATP-dependent NAD kinase</fullName>
    </alternativeName>
</protein>
<evidence type="ECO:0000256" key="4">
    <source>
        <dbReference type="ARBA" id="ARBA00023027"/>
    </source>
</evidence>